<comment type="cofactor">
    <cofactor evidence="1">
        <name>Ca(2+)</name>
        <dbReference type="ChEBI" id="CHEBI:29108"/>
    </cofactor>
</comment>
<keyword evidence="3" id="KW-0479">Metal-binding</keyword>
<keyword evidence="6" id="KW-0106">Calcium</keyword>
<evidence type="ECO:0000256" key="1">
    <source>
        <dbReference type="ARBA" id="ARBA00001913"/>
    </source>
</evidence>
<dbReference type="PANTHER" id="PTHR42693">
    <property type="entry name" value="ARYLSULFATASE FAMILY MEMBER"/>
    <property type="match status" value="1"/>
</dbReference>
<evidence type="ECO:0000256" key="6">
    <source>
        <dbReference type="ARBA" id="ARBA00022837"/>
    </source>
</evidence>
<sequence>MIRSWAFILICLVTSSVQAAKRPNLVLILADDLGWADLSCYGNDLHETPNLDRLARQGVRFTDAYAASPVCTPTRAAILTGLHPARLHMTIWRESALNRGNRKLLQPICLDSLPLKHVTLTEVLKKAGYFNAHLGKWHVGRAEAYPQAHGFHVNIGGTLWGAPQTFWYPFNGDGYFRDWRYVPGLEPGNKGDYLTDRLTDKALVIMEKQAKASRPFYLNLWYHSVHTPIEGKPELVERYRKKINPNSVRKNSHYAAMVHSLDENVGRVLAKIDELGIAGNTLVIFTSDNGGFINKCKLNRELAVANNAPLRSGKGSCYEGGVRVPLIVRGPQVAQGKISS</sequence>
<evidence type="ECO:0000256" key="3">
    <source>
        <dbReference type="ARBA" id="ARBA00022723"/>
    </source>
</evidence>
<accession>A0A382N3J0</accession>
<dbReference type="Pfam" id="PF00884">
    <property type="entry name" value="Sulfatase"/>
    <property type="match status" value="1"/>
</dbReference>
<evidence type="ECO:0000256" key="2">
    <source>
        <dbReference type="ARBA" id="ARBA00008779"/>
    </source>
</evidence>
<protein>
    <recommendedName>
        <fullName evidence="7">Sulfatase N-terminal domain-containing protein</fullName>
    </recommendedName>
</protein>
<dbReference type="PANTHER" id="PTHR42693:SF42">
    <property type="entry name" value="ARYLSULFATASE G"/>
    <property type="match status" value="1"/>
</dbReference>
<comment type="similarity">
    <text evidence="2">Belongs to the sulfatase family.</text>
</comment>
<dbReference type="InterPro" id="IPR024607">
    <property type="entry name" value="Sulfatase_CS"/>
</dbReference>
<gene>
    <name evidence="8" type="ORF">METZ01_LOCUS306985</name>
</gene>
<organism evidence="8">
    <name type="scientific">marine metagenome</name>
    <dbReference type="NCBI Taxonomy" id="408172"/>
    <lineage>
        <taxon>unclassified sequences</taxon>
        <taxon>metagenomes</taxon>
        <taxon>ecological metagenomes</taxon>
    </lineage>
</organism>
<proteinExistence type="inferred from homology"/>
<keyword evidence="5" id="KW-0378">Hydrolase</keyword>
<dbReference type="InterPro" id="IPR017850">
    <property type="entry name" value="Alkaline_phosphatase_core_sf"/>
</dbReference>
<dbReference type="AlphaFoldDB" id="A0A382N3J0"/>
<evidence type="ECO:0000259" key="7">
    <source>
        <dbReference type="Pfam" id="PF00884"/>
    </source>
</evidence>
<dbReference type="PROSITE" id="PS00523">
    <property type="entry name" value="SULFATASE_1"/>
    <property type="match status" value="1"/>
</dbReference>
<reference evidence="8" key="1">
    <citation type="submission" date="2018-05" db="EMBL/GenBank/DDBJ databases">
        <authorList>
            <person name="Lanie J.A."/>
            <person name="Ng W.-L."/>
            <person name="Kazmierczak K.M."/>
            <person name="Andrzejewski T.M."/>
            <person name="Davidsen T.M."/>
            <person name="Wayne K.J."/>
            <person name="Tettelin H."/>
            <person name="Glass J.I."/>
            <person name="Rusch D."/>
            <person name="Podicherti R."/>
            <person name="Tsui H.-C.T."/>
            <person name="Winkler M.E."/>
        </authorList>
    </citation>
    <scope>NUCLEOTIDE SEQUENCE</scope>
</reference>
<feature type="non-terminal residue" evidence="8">
    <location>
        <position position="1"/>
    </location>
</feature>
<evidence type="ECO:0000256" key="5">
    <source>
        <dbReference type="ARBA" id="ARBA00022801"/>
    </source>
</evidence>
<dbReference type="InterPro" id="IPR050738">
    <property type="entry name" value="Sulfatase"/>
</dbReference>
<dbReference type="InterPro" id="IPR000917">
    <property type="entry name" value="Sulfatase_N"/>
</dbReference>
<evidence type="ECO:0000256" key="4">
    <source>
        <dbReference type="ARBA" id="ARBA00022729"/>
    </source>
</evidence>
<dbReference type="EMBL" id="UINC01096880">
    <property type="protein sequence ID" value="SVC54131.1"/>
    <property type="molecule type" value="Genomic_DNA"/>
</dbReference>
<dbReference type="Gene3D" id="3.40.720.10">
    <property type="entry name" value="Alkaline Phosphatase, subunit A"/>
    <property type="match status" value="1"/>
</dbReference>
<keyword evidence="4" id="KW-0732">Signal</keyword>
<dbReference type="CDD" id="cd16144">
    <property type="entry name" value="ARS_like"/>
    <property type="match status" value="1"/>
</dbReference>
<dbReference type="GO" id="GO:0046872">
    <property type="term" value="F:metal ion binding"/>
    <property type="evidence" value="ECO:0007669"/>
    <property type="project" value="UniProtKB-KW"/>
</dbReference>
<dbReference type="GO" id="GO:0004065">
    <property type="term" value="F:arylsulfatase activity"/>
    <property type="evidence" value="ECO:0007669"/>
    <property type="project" value="TreeGrafter"/>
</dbReference>
<feature type="domain" description="Sulfatase N-terminal" evidence="7">
    <location>
        <begin position="23"/>
        <end position="336"/>
    </location>
</feature>
<evidence type="ECO:0000313" key="8">
    <source>
        <dbReference type="EMBL" id="SVC54131.1"/>
    </source>
</evidence>
<name>A0A382N3J0_9ZZZZ</name>
<dbReference type="SUPFAM" id="SSF53649">
    <property type="entry name" value="Alkaline phosphatase-like"/>
    <property type="match status" value="1"/>
</dbReference>
<feature type="non-terminal residue" evidence="8">
    <location>
        <position position="340"/>
    </location>
</feature>